<sequence>NGEPTSPPAQWLWDFPGGTDATSTWCEADKVTEVKVVEYWGYEDGDAVRRVEDCAQDEIVERLKKTIPLRGSALPSIGLQIALVYYESGIMPPLGVSLLNEINEALGLPNYHHHYSSMVTGAVGIFLLPDNNWFFVRQRQRSPFSSSVATVFRYNPQTNTTRGVVYGNLEFPVMGLISEFELCPHPLLLALLALEVTFDMDVTQLTAEKSTMLEMEQATGHGLGLDDDEEFDALDYRTMVKALSNARGSVYMLSATLRVTHSCATYILKKLPFVDDKFSPAVRDSLRDASRRLQERAEYTTNAIEHALENGVKERLDGLHGTLFNLITQNDSLLSTSIARDLRAIAAASKRDSSSMKIIAVLTTFFLPGTFIAV</sequence>
<dbReference type="STRING" id="1036612.A0A1L9T072"/>
<dbReference type="RefSeq" id="XP_040696646.1">
    <property type="nucleotide sequence ID" value="XM_040839860.1"/>
</dbReference>
<protein>
    <submittedName>
        <fullName evidence="1">Uncharacterized protein</fullName>
    </submittedName>
</protein>
<keyword evidence="2" id="KW-1185">Reference proteome</keyword>
<dbReference type="VEuPathDB" id="FungiDB:ASPSYDRAFT_106041"/>
<name>A0A1L9T072_9EURO</name>
<organism evidence="1 2">
    <name type="scientific">Aspergillus sydowii CBS 593.65</name>
    <dbReference type="NCBI Taxonomy" id="1036612"/>
    <lineage>
        <taxon>Eukaryota</taxon>
        <taxon>Fungi</taxon>
        <taxon>Dikarya</taxon>
        <taxon>Ascomycota</taxon>
        <taxon>Pezizomycotina</taxon>
        <taxon>Eurotiomycetes</taxon>
        <taxon>Eurotiomycetidae</taxon>
        <taxon>Eurotiales</taxon>
        <taxon>Aspergillaceae</taxon>
        <taxon>Aspergillus</taxon>
        <taxon>Aspergillus subgen. Nidulantes</taxon>
    </lineage>
</organism>
<evidence type="ECO:0000313" key="2">
    <source>
        <dbReference type="Proteomes" id="UP000184356"/>
    </source>
</evidence>
<feature type="non-terminal residue" evidence="1">
    <location>
        <position position="374"/>
    </location>
</feature>
<dbReference type="Proteomes" id="UP000184356">
    <property type="component" value="Unassembled WGS sequence"/>
</dbReference>
<dbReference type="EMBL" id="KV878599">
    <property type="protein sequence ID" value="OJJ52840.1"/>
    <property type="molecule type" value="Genomic_DNA"/>
</dbReference>
<dbReference type="GeneID" id="63755933"/>
<feature type="non-terminal residue" evidence="1">
    <location>
        <position position="1"/>
    </location>
</feature>
<evidence type="ECO:0000313" key="1">
    <source>
        <dbReference type="EMBL" id="OJJ52840.1"/>
    </source>
</evidence>
<reference evidence="2" key="1">
    <citation type="journal article" date="2017" name="Genome Biol.">
        <title>Comparative genomics reveals high biological diversity and specific adaptations in the industrially and medically important fungal genus Aspergillus.</title>
        <authorList>
            <person name="de Vries R.P."/>
            <person name="Riley R."/>
            <person name="Wiebenga A."/>
            <person name="Aguilar-Osorio G."/>
            <person name="Amillis S."/>
            <person name="Uchima C.A."/>
            <person name="Anderluh G."/>
            <person name="Asadollahi M."/>
            <person name="Askin M."/>
            <person name="Barry K."/>
            <person name="Battaglia E."/>
            <person name="Bayram O."/>
            <person name="Benocci T."/>
            <person name="Braus-Stromeyer S.A."/>
            <person name="Caldana C."/>
            <person name="Canovas D."/>
            <person name="Cerqueira G.C."/>
            <person name="Chen F."/>
            <person name="Chen W."/>
            <person name="Choi C."/>
            <person name="Clum A."/>
            <person name="Dos Santos R.A."/>
            <person name="Damasio A.R."/>
            <person name="Diallinas G."/>
            <person name="Emri T."/>
            <person name="Fekete E."/>
            <person name="Flipphi M."/>
            <person name="Freyberg S."/>
            <person name="Gallo A."/>
            <person name="Gournas C."/>
            <person name="Habgood R."/>
            <person name="Hainaut M."/>
            <person name="Harispe M.L."/>
            <person name="Henrissat B."/>
            <person name="Hilden K.S."/>
            <person name="Hope R."/>
            <person name="Hossain A."/>
            <person name="Karabika E."/>
            <person name="Karaffa L."/>
            <person name="Karanyi Z."/>
            <person name="Krasevec N."/>
            <person name="Kuo A."/>
            <person name="Kusch H."/>
            <person name="LaButti K."/>
            <person name="Lagendijk E.L."/>
            <person name="Lapidus A."/>
            <person name="Levasseur A."/>
            <person name="Lindquist E."/>
            <person name="Lipzen A."/>
            <person name="Logrieco A.F."/>
            <person name="MacCabe A."/>
            <person name="Maekelae M.R."/>
            <person name="Malavazi I."/>
            <person name="Melin P."/>
            <person name="Meyer V."/>
            <person name="Mielnichuk N."/>
            <person name="Miskei M."/>
            <person name="Molnar A.P."/>
            <person name="Mule G."/>
            <person name="Ngan C.Y."/>
            <person name="Orejas M."/>
            <person name="Orosz E."/>
            <person name="Ouedraogo J.P."/>
            <person name="Overkamp K.M."/>
            <person name="Park H.-S."/>
            <person name="Perrone G."/>
            <person name="Piumi F."/>
            <person name="Punt P.J."/>
            <person name="Ram A.F."/>
            <person name="Ramon A."/>
            <person name="Rauscher S."/>
            <person name="Record E."/>
            <person name="Riano-Pachon D.M."/>
            <person name="Robert V."/>
            <person name="Roehrig J."/>
            <person name="Ruller R."/>
            <person name="Salamov A."/>
            <person name="Salih N.S."/>
            <person name="Samson R.A."/>
            <person name="Sandor E."/>
            <person name="Sanguinetti M."/>
            <person name="Schuetze T."/>
            <person name="Sepcic K."/>
            <person name="Shelest E."/>
            <person name="Sherlock G."/>
            <person name="Sophianopoulou V."/>
            <person name="Squina F.M."/>
            <person name="Sun H."/>
            <person name="Susca A."/>
            <person name="Todd R.B."/>
            <person name="Tsang A."/>
            <person name="Unkles S.E."/>
            <person name="van de Wiele N."/>
            <person name="van Rossen-Uffink D."/>
            <person name="Oliveira J.V."/>
            <person name="Vesth T.C."/>
            <person name="Visser J."/>
            <person name="Yu J.-H."/>
            <person name="Zhou M."/>
            <person name="Andersen M.R."/>
            <person name="Archer D.B."/>
            <person name="Baker S.E."/>
            <person name="Benoit I."/>
            <person name="Brakhage A.A."/>
            <person name="Braus G.H."/>
            <person name="Fischer R."/>
            <person name="Frisvad J.C."/>
            <person name="Goldman G.H."/>
            <person name="Houbraken J."/>
            <person name="Oakley B."/>
            <person name="Pocsi I."/>
            <person name="Scazzocchio C."/>
            <person name="Seiboth B."/>
            <person name="vanKuyk P.A."/>
            <person name="Wortman J."/>
            <person name="Dyer P.S."/>
            <person name="Grigoriev I.V."/>
        </authorList>
    </citation>
    <scope>NUCLEOTIDE SEQUENCE [LARGE SCALE GENOMIC DNA]</scope>
    <source>
        <strain evidence="2">CBS 593.65</strain>
    </source>
</reference>
<proteinExistence type="predicted"/>
<gene>
    <name evidence="1" type="ORF">ASPSYDRAFT_106041</name>
</gene>
<dbReference type="OrthoDB" id="5207033at2759"/>
<dbReference type="AlphaFoldDB" id="A0A1L9T072"/>
<accession>A0A1L9T072</accession>